<dbReference type="EMBL" id="AYKG01000021">
    <property type="protein sequence ID" value="ROO28460.1"/>
    <property type="molecule type" value="Genomic_DNA"/>
</dbReference>
<dbReference type="InterPro" id="IPR005584">
    <property type="entry name" value="DNA_gyrase_inhibitor_YacG"/>
</dbReference>
<name>A0A423PS80_9GAMM</name>
<dbReference type="PANTHER" id="PTHR36150:SF1">
    <property type="entry name" value="DNA GYRASE INHIBITOR YACG"/>
    <property type="match status" value="1"/>
</dbReference>
<accession>A0A423PS80</accession>
<reference evidence="5 6" key="1">
    <citation type="submission" date="2013-10" db="EMBL/GenBank/DDBJ databases">
        <title>Salinisphaera japonica YTM-1 Genome Sequencing.</title>
        <authorList>
            <person name="Lai Q."/>
            <person name="Li C."/>
            <person name="Shao Z."/>
        </authorList>
    </citation>
    <scope>NUCLEOTIDE SEQUENCE [LARGE SCALE GENOMIC DNA]</scope>
    <source>
        <strain evidence="5 6">YTM-1</strain>
    </source>
</reference>
<dbReference type="GO" id="GO:0008270">
    <property type="term" value="F:zinc ion binding"/>
    <property type="evidence" value="ECO:0007669"/>
    <property type="project" value="UniProtKB-UniRule"/>
</dbReference>
<dbReference type="GO" id="GO:0006355">
    <property type="term" value="P:regulation of DNA-templated transcription"/>
    <property type="evidence" value="ECO:0007669"/>
    <property type="project" value="InterPro"/>
</dbReference>
<dbReference type="AlphaFoldDB" id="A0A423PS80"/>
<dbReference type="Pfam" id="PF03884">
    <property type="entry name" value="YacG"/>
    <property type="match status" value="1"/>
</dbReference>
<comment type="cofactor">
    <cofactor evidence="3">
        <name>Zn(2+)</name>
        <dbReference type="ChEBI" id="CHEBI:29105"/>
    </cofactor>
    <text evidence="3">Binds 1 zinc ion.</text>
</comment>
<dbReference type="HAMAP" id="MF_00649">
    <property type="entry name" value="DNA_gyrase_inhibitor_YacG"/>
    <property type="match status" value="1"/>
</dbReference>
<comment type="function">
    <text evidence="3">Inhibits all the catalytic activities of DNA gyrase by preventing its interaction with DNA. Acts by binding directly to the C-terminal domain of GyrB, which probably disrupts DNA binding by the gyrase.</text>
</comment>
<feature type="binding site" evidence="3">
    <location>
        <position position="7"/>
    </location>
    <ligand>
        <name>Zn(2+)</name>
        <dbReference type="ChEBI" id="CHEBI:29105"/>
    </ligand>
</feature>
<evidence type="ECO:0000313" key="5">
    <source>
        <dbReference type="EMBL" id="ROO28460.1"/>
    </source>
</evidence>
<feature type="region of interest" description="Disordered" evidence="4">
    <location>
        <begin position="42"/>
        <end position="65"/>
    </location>
</feature>
<comment type="caution">
    <text evidence="5">The sequence shown here is derived from an EMBL/GenBank/DDBJ whole genome shotgun (WGS) entry which is preliminary data.</text>
</comment>
<dbReference type="InterPro" id="IPR013088">
    <property type="entry name" value="Znf_NHR/GATA"/>
</dbReference>
<keyword evidence="1 3" id="KW-0479">Metal-binding</keyword>
<comment type="similarity">
    <text evidence="3">Belongs to the DNA gyrase inhibitor YacG family.</text>
</comment>
<proteinExistence type="inferred from homology"/>
<organism evidence="5 6">
    <name type="scientific">Salinisphaera japonica YTM-1</name>
    <dbReference type="NCBI Taxonomy" id="1209778"/>
    <lineage>
        <taxon>Bacteria</taxon>
        <taxon>Pseudomonadati</taxon>
        <taxon>Pseudomonadota</taxon>
        <taxon>Gammaproteobacteria</taxon>
        <taxon>Salinisphaerales</taxon>
        <taxon>Salinisphaeraceae</taxon>
        <taxon>Salinisphaera</taxon>
    </lineage>
</organism>
<dbReference type="OrthoDB" id="9809663at2"/>
<dbReference type="Gene3D" id="3.30.50.10">
    <property type="entry name" value="Erythroid Transcription Factor GATA-1, subunit A"/>
    <property type="match status" value="1"/>
</dbReference>
<feature type="binding site" evidence="3">
    <location>
        <position position="10"/>
    </location>
    <ligand>
        <name>Zn(2+)</name>
        <dbReference type="ChEBI" id="CHEBI:29105"/>
    </ligand>
</feature>
<dbReference type="PANTHER" id="PTHR36150">
    <property type="entry name" value="DNA GYRASE INHIBITOR YACG"/>
    <property type="match status" value="1"/>
</dbReference>
<protein>
    <recommendedName>
        <fullName evidence="3">DNA gyrase inhibitor YacG</fullName>
    </recommendedName>
</protein>
<evidence type="ECO:0000256" key="1">
    <source>
        <dbReference type="ARBA" id="ARBA00022723"/>
    </source>
</evidence>
<feature type="binding site" evidence="3">
    <location>
        <position position="30"/>
    </location>
    <ligand>
        <name>Zn(2+)</name>
        <dbReference type="ChEBI" id="CHEBI:29105"/>
    </ligand>
</feature>
<dbReference type="Proteomes" id="UP000285310">
    <property type="component" value="Unassembled WGS sequence"/>
</dbReference>
<evidence type="ECO:0000256" key="2">
    <source>
        <dbReference type="ARBA" id="ARBA00022833"/>
    </source>
</evidence>
<dbReference type="GO" id="GO:0008657">
    <property type="term" value="F:DNA topoisomerase type II (double strand cut, ATP-hydrolyzing) inhibitor activity"/>
    <property type="evidence" value="ECO:0007669"/>
    <property type="project" value="UniProtKB-UniRule"/>
</dbReference>
<evidence type="ECO:0000313" key="6">
    <source>
        <dbReference type="Proteomes" id="UP000285310"/>
    </source>
</evidence>
<evidence type="ECO:0000256" key="3">
    <source>
        <dbReference type="HAMAP-Rule" id="MF_00649"/>
    </source>
</evidence>
<dbReference type="FunCoup" id="A0A423PS80">
    <property type="interactions" value="66"/>
</dbReference>
<dbReference type="RefSeq" id="WP_123658105.1">
    <property type="nucleotide sequence ID" value="NZ_AYKG01000021.1"/>
</dbReference>
<keyword evidence="2 3" id="KW-0862">Zinc</keyword>
<keyword evidence="6" id="KW-1185">Reference proteome</keyword>
<comment type="subunit">
    <text evidence="3">Interacts with GyrB.</text>
</comment>
<dbReference type="InParanoid" id="A0A423PS80"/>
<dbReference type="SUPFAM" id="SSF57716">
    <property type="entry name" value="Glucocorticoid receptor-like (DNA-binding domain)"/>
    <property type="match status" value="1"/>
</dbReference>
<feature type="binding site" evidence="3">
    <location>
        <position position="26"/>
    </location>
    <ligand>
        <name>Zn(2+)</name>
        <dbReference type="ChEBI" id="CHEBI:29105"/>
    </ligand>
</feature>
<evidence type="ECO:0000256" key="4">
    <source>
        <dbReference type="SAM" id="MobiDB-lite"/>
    </source>
</evidence>
<gene>
    <name evidence="3" type="primary">yacG</name>
    <name evidence="5" type="ORF">SAJA_07935</name>
</gene>
<sequence length="65" mass="6996">MTKTLECPHCGQDADMSAANAYRPFCSKRCKLIDLGDWLDESNRIADPEGSAPGAPWSGGDETAH</sequence>